<dbReference type="Proteomes" id="UP000245202">
    <property type="component" value="Unassembled WGS sequence"/>
</dbReference>
<sequence>MGIRVELGTTYPLLHASNLLNGLDKTETGDDANEEMDYGILVGFRAGMLRLVFQRIR</sequence>
<evidence type="ECO:0000313" key="2">
    <source>
        <dbReference type="Proteomes" id="UP000245202"/>
    </source>
</evidence>
<dbReference type="EMBL" id="BDQX01000043">
    <property type="protein sequence ID" value="GBG06390.1"/>
    <property type="molecule type" value="Genomic_DNA"/>
</dbReference>
<protein>
    <submittedName>
        <fullName evidence="1">Uncharacterized protein</fullName>
    </submittedName>
</protein>
<organism evidence="1 2">
    <name type="scientific">Paenibacillus agaridevorans</name>
    <dbReference type="NCBI Taxonomy" id="171404"/>
    <lineage>
        <taxon>Bacteria</taxon>
        <taxon>Bacillati</taxon>
        <taxon>Bacillota</taxon>
        <taxon>Bacilli</taxon>
        <taxon>Bacillales</taxon>
        <taxon>Paenibacillaceae</taxon>
        <taxon>Paenibacillus</taxon>
    </lineage>
</organism>
<accession>A0A2R5EIG6</accession>
<proteinExistence type="predicted"/>
<evidence type="ECO:0000313" key="1">
    <source>
        <dbReference type="EMBL" id="GBG06390.1"/>
    </source>
</evidence>
<reference evidence="1 2" key="1">
    <citation type="submission" date="2017-08" db="EMBL/GenBank/DDBJ databases">
        <title>Substantial Increase in Enzyme Production by Combined Drug-Resistance Mutations in Paenibacillus agaridevorans.</title>
        <authorList>
            <person name="Tanaka Y."/>
            <person name="Funane K."/>
            <person name="Hosaka T."/>
            <person name="Shiwa Y."/>
            <person name="Fujita N."/>
            <person name="Miyazaki T."/>
            <person name="Yoshikawa H."/>
            <person name="Murakami K."/>
            <person name="Kasahara K."/>
            <person name="Inaoka T."/>
            <person name="Hiraga Y."/>
            <person name="Ochi K."/>
        </authorList>
    </citation>
    <scope>NUCLEOTIDE SEQUENCE [LARGE SCALE GENOMIC DNA]</scope>
    <source>
        <strain evidence="1 2">T-3040</strain>
    </source>
</reference>
<keyword evidence="2" id="KW-1185">Reference proteome</keyword>
<name>A0A2R5EIG6_9BACL</name>
<comment type="caution">
    <text evidence="1">The sequence shown here is derived from an EMBL/GenBank/DDBJ whole genome shotgun (WGS) entry which is preliminary data.</text>
</comment>
<gene>
    <name evidence="1" type="ORF">PAT3040_00915</name>
</gene>
<dbReference type="AlphaFoldDB" id="A0A2R5EIG6"/>